<feature type="transmembrane region" description="Helical" evidence="6">
    <location>
        <begin position="134"/>
        <end position="160"/>
    </location>
</feature>
<sequence length="289" mass="31187">MTDTAFPRRVVEVVRRVAVGTFNDGFIHAGNLAYLSMLAIFPFFILGAALFELLGGRENALGLIDAVTRALPPTVAGVIKPVADDVIHARSGWLLWLGAAVGLWTVSSLIETIRDILRRAYGTQAVHAMWKTRLFSAGLTLAAVVVLMLSLFAQVVIGAAQQVIHAVIPQLAELISTLQFSRIVPALGLVGSLFVLFASLTPPEYRRRRYPKWPGALFTALWWLAVAAALPMVLRRFFTYDLTYGSLAGSIVTLLFFWLVGLGLVIGAELNAALAGPQTASGEASEEKA</sequence>
<accession>A0ABT5JMH2</accession>
<reference evidence="7 8" key="1">
    <citation type="submission" date="2022-10" db="EMBL/GenBank/DDBJ databases">
        <title>Erythrobacter sp. sf7 Genome sequencing.</title>
        <authorList>
            <person name="Park S."/>
        </authorList>
    </citation>
    <scope>NUCLEOTIDE SEQUENCE [LARGE SCALE GENOMIC DNA]</scope>
    <source>
        <strain evidence="8">sf7</strain>
    </source>
</reference>
<proteinExistence type="predicted"/>
<evidence type="ECO:0000313" key="7">
    <source>
        <dbReference type="EMBL" id="MDC8753798.1"/>
    </source>
</evidence>
<evidence type="ECO:0000256" key="2">
    <source>
        <dbReference type="ARBA" id="ARBA00022475"/>
    </source>
</evidence>
<comment type="caution">
    <text evidence="7">The sequence shown here is derived from an EMBL/GenBank/DDBJ whole genome shotgun (WGS) entry which is preliminary data.</text>
</comment>
<evidence type="ECO:0000256" key="4">
    <source>
        <dbReference type="ARBA" id="ARBA00022989"/>
    </source>
</evidence>
<evidence type="ECO:0000256" key="1">
    <source>
        <dbReference type="ARBA" id="ARBA00004651"/>
    </source>
</evidence>
<comment type="subcellular location">
    <subcellularLocation>
        <location evidence="1">Cell membrane</location>
        <topology evidence="1">Multi-pass membrane protein</topology>
    </subcellularLocation>
</comment>
<evidence type="ECO:0000313" key="8">
    <source>
        <dbReference type="Proteomes" id="UP001216558"/>
    </source>
</evidence>
<protein>
    <submittedName>
        <fullName evidence="7">YihY/virulence factor BrkB family protein</fullName>
    </submittedName>
</protein>
<organism evidence="7 8">
    <name type="scientific">Erythrobacter fulvus</name>
    <dbReference type="NCBI Taxonomy" id="2987523"/>
    <lineage>
        <taxon>Bacteria</taxon>
        <taxon>Pseudomonadati</taxon>
        <taxon>Pseudomonadota</taxon>
        <taxon>Alphaproteobacteria</taxon>
        <taxon>Sphingomonadales</taxon>
        <taxon>Erythrobacteraceae</taxon>
        <taxon>Erythrobacter/Porphyrobacter group</taxon>
        <taxon>Erythrobacter</taxon>
    </lineage>
</organism>
<gene>
    <name evidence="7" type="ORF">OIK40_03980</name>
</gene>
<name>A0ABT5JMH2_9SPHN</name>
<dbReference type="InterPro" id="IPR017039">
    <property type="entry name" value="Virul_fac_BrkB"/>
</dbReference>
<dbReference type="Proteomes" id="UP001216558">
    <property type="component" value="Unassembled WGS sequence"/>
</dbReference>
<keyword evidence="5 6" id="KW-0472">Membrane</keyword>
<dbReference type="Pfam" id="PF03631">
    <property type="entry name" value="Virul_fac_BrkB"/>
    <property type="match status" value="1"/>
</dbReference>
<keyword evidence="8" id="KW-1185">Reference proteome</keyword>
<evidence type="ECO:0000256" key="3">
    <source>
        <dbReference type="ARBA" id="ARBA00022692"/>
    </source>
</evidence>
<evidence type="ECO:0000256" key="6">
    <source>
        <dbReference type="SAM" id="Phobius"/>
    </source>
</evidence>
<dbReference type="PIRSF" id="PIRSF035875">
    <property type="entry name" value="RNase_BN"/>
    <property type="match status" value="1"/>
</dbReference>
<keyword evidence="3 6" id="KW-0812">Transmembrane</keyword>
<feature type="transmembrane region" description="Helical" evidence="6">
    <location>
        <begin position="213"/>
        <end position="234"/>
    </location>
</feature>
<keyword evidence="2" id="KW-1003">Cell membrane</keyword>
<dbReference type="RefSeq" id="WP_273676402.1">
    <property type="nucleotide sequence ID" value="NZ_JAQQXQ010000002.1"/>
</dbReference>
<feature type="transmembrane region" description="Helical" evidence="6">
    <location>
        <begin position="32"/>
        <end position="51"/>
    </location>
</feature>
<feature type="transmembrane region" description="Helical" evidence="6">
    <location>
        <begin position="180"/>
        <end position="201"/>
    </location>
</feature>
<evidence type="ECO:0000256" key="5">
    <source>
        <dbReference type="ARBA" id="ARBA00023136"/>
    </source>
</evidence>
<feature type="transmembrane region" description="Helical" evidence="6">
    <location>
        <begin position="93"/>
        <end position="113"/>
    </location>
</feature>
<dbReference type="PANTHER" id="PTHR30213">
    <property type="entry name" value="INNER MEMBRANE PROTEIN YHJD"/>
    <property type="match status" value="1"/>
</dbReference>
<dbReference type="EMBL" id="JAQQXQ010000002">
    <property type="protein sequence ID" value="MDC8753798.1"/>
    <property type="molecule type" value="Genomic_DNA"/>
</dbReference>
<feature type="transmembrane region" description="Helical" evidence="6">
    <location>
        <begin position="246"/>
        <end position="268"/>
    </location>
</feature>
<keyword evidence="4 6" id="KW-1133">Transmembrane helix</keyword>
<dbReference type="PANTHER" id="PTHR30213:SF0">
    <property type="entry name" value="UPF0761 MEMBRANE PROTEIN YIHY"/>
    <property type="match status" value="1"/>
</dbReference>